<dbReference type="Proteomes" id="UP000215086">
    <property type="component" value="Chromosome"/>
</dbReference>
<proteinExistence type="predicted"/>
<protein>
    <submittedName>
        <fullName evidence="1">Uncharacterized protein</fullName>
    </submittedName>
</protein>
<sequence length="37" mass="4041">MLPPPLAGITLKLASAETFQVSFASPFDNRRALPRQV</sequence>
<keyword evidence="2" id="KW-1185">Reference proteome</keyword>
<organism evidence="1 2">
    <name type="scientific">Thermogutta terrifontis</name>
    <dbReference type="NCBI Taxonomy" id="1331910"/>
    <lineage>
        <taxon>Bacteria</taxon>
        <taxon>Pseudomonadati</taxon>
        <taxon>Planctomycetota</taxon>
        <taxon>Planctomycetia</taxon>
        <taxon>Pirellulales</taxon>
        <taxon>Thermoguttaceae</taxon>
        <taxon>Thermogutta</taxon>
    </lineage>
</organism>
<accession>A0A286RKU2</accession>
<evidence type="ECO:0000313" key="1">
    <source>
        <dbReference type="EMBL" id="ASV76585.1"/>
    </source>
</evidence>
<name>A0A286RKU2_9BACT</name>
<dbReference type="EMBL" id="CP018477">
    <property type="protein sequence ID" value="ASV76585.1"/>
    <property type="molecule type" value="Genomic_DNA"/>
</dbReference>
<dbReference type="AlphaFoldDB" id="A0A286RKU2"/>
<dbReference type="KEGG" id="ttf:THTE_3984"/>
<evidence type="ECO:0000313" key="2">
    <source>
        <dbReference type="Proteomes" id="UP000215086"/>
    </source>
</evidence>
<gene>
    <name evidence="1" type="ORF">THTE_3984</name>
</gene>
<reference evidence="1 2" key="1">
    <citation type="journal article" name="Front. Microbiol.">
        <title>Sugar Metabolism of the First Thermophilic Planctomycete Thermogutta terrifontis: Comparative Genomic and Transcriptomic Approaches.</title>
        <authorList>
            <person name="Elcheninov A.G."/>
            <person name="Menzel P."/>
            <person name="Gudbergsdottir S.R."/>
            <person name="Slesarev A.I."/>
            <person name="Kadnikov V.V."/>
            <person name="Krogh A."/>
            <person name="Bonch-Osmolovskaya E.A."/>
            <person name="Peng X."/>
            <person name="Kublanov I.V."/>
        </authorList>
    </citation>
    <scope>NUCLEOTIDE SEQUENCE [LARGE SCALE GENOMIC DNA]</scope>
    <source>
        <strain evidence="1 2">R1</strain>
    </source>
</reference>